<evidence type="ECO:0008006" key="4">
    <source>
        <dbReference type="Google" id="ProtNLM"/>
    </source>
</evidence>
<keyword evidence="3" id="KW-1185">Reference proteome</keyword>
<comment type="caution">
    <text evidence="2">The sequence shown here is derived from an EMBL/GenBank/DDBJ whole genome shotgun (WGS) entry which is preliminary data.</text>
</comment>
<accession>A0ABT0ZT52</accession>
<protein>
    <recommendedName>
        <fullName evidence="4">WxL domain-containing protein</fullName>
    </recommendedName>
</protein>
<evidence type="ECO:0000256" key="1">
    <source>
        <dbReference type="SAM" id="SignalP"/>
    </source>
</evidence>
<name>A0ABT0ZT52_9PSEU</name>
<evidence type="ECO:0000313" key="2">
    <source>
        <dbReference type="EMBL" id="MCO1653868.1"/>
    </source>
</evidence>
<sequence>MRKNLIITPIVASAALLVLGAGPALAADTDATFTITGGALAITAPAESVPLGTAAASPGTQAIGAALGNVAVTDGRGGVAGWVASVISTAFTPAAPAVAVSASAVTYATPAATETGTSTVTAQDANGPIGVMPVQTATGVSGANTATWSPTVTVQVPAGAQAGVYTATLTHSVV</sequence>
<feature type="chain" id="PRO_5045169836" description="WxL domain-containing protein" evidence="1">
    <location>
        <begin position="27"/>
        <end position="174"/>
    </location>
</feature>
<reference evidence="2" key="1">
    <citation type="submission" date="2021-04" db="EMBL/GenBank/DDBJ databases">
        <title>Pseudonocardia sp. nov., isolated from sandy soil of mangrove forest.</title>
        <authorList>
            <person name="Zan Z."/>
            <person name="Huang R."/>
            <person name="Liu W."/>
        </authorList>
    </citation>
    <scope>NUCLEOTIDE SEQUENCE</scope>
    <source>
        <strain evidence="2">S2-4</strain>
    </source>
</reference>
<evidence type="ECO:0000313" key="3">
    <source>
        <dbReference type="Proteomes" id="UP001165283"/>
    </source>
</evidence>
<dbReference type="Proteomes" id="UP001165283">
    <property type="component" value="Unassembled WGS sequence"/>
</dbReference>
<dbReference type="RefSeq" id="WP_252435476.1">
    <property type="nucleotide sequence ID" value="NZ_JAGSOV010000008.1"/>
</dbReference>
<organism evidence="2 3">
    <name type="scientific">Pseudonocardia humida</name>
    <dbReference type="NCBI Taxonomy" id="2800819"/>
    <lineage>
        <taxon>Bacteria</taxon>
        <taxon>Bacillati</taxon>
        <taxon>Actinomycetota</taxon>
        <taxon>Actinomycetes</taxon>
        <taxon>Pseudonocardiales</taxon>
        <taxon>Pseudonocardiaceae</taxon>
        <taxon>Pseudonocardia</taxon>
    </lineage>
</organism>
<feature type="signal peptide" evidence="1">
    <location>
        <begin position="1"/>
        <end position="26"/>
    </location>
</feature>
<proteinExistence type="predicted"/>
<keyword evidence="1" id="KW-0732">Signal</keyword>
<gene>
    <name evidence="2" type="ORF">KDL28_02245</name>
</gene>
<dbReference type="EMBL" id="JAGSOV010000008">
    <property type="protein sequence ID" value="MCO1653868.1"/>
    <property type="molecule type" value="Genomic_DNA"/>
</dbReference>